<keyword evidence="14" id="KW-0413">Isomerase</keyword>
<dbReference type="InterPro" id="IPR014001">
    <property type="entry name" value="Helicase_ATP-bd"/>
</dbReference>
<dbReference type="CDD" id="cd17920">
    <property type="entry name" value="DEXHc_RecQ"/>
    <property type="match status" value="1"/>
</dbReference>
<dbReference type="InterPro" id="IPR001650">
    <property type="entry name" value="Helicase_C-like"/>
</dbReference>
<keyword evidence="4" id="KW-0479">Metal-binding</keyword>
<feature type="domain" description="Helicase C-terminal" evidence="19">
    <location>
        <begin position="214"/>
        <end position="362"/>
    </location>
</feature>
<dbReference type="EMBL" id="JACXAH010000016">
    <property type="protein sequence ID" value="MBD1373037.1"/>
    <property type="molecule type" value="Genomic_DNA"/>
</dbReference>
<dbReference type="InterPro" id="IPR044876">
    <property type="entry name" value="HRDC_dom_sf"/>
</dbReference>
<evidence type="ECO:0000256" key="1">
    <source>
        <dbReference type="ARBA" id="ARBA00001946"/>
    </source>
</evidence>
<evidence type="ECO:0000256" key="8">
    <source>
        <dbReference type="ARBA" id="ARBA00022806"/>
    </source>
</evidence>
<dbReference type="FunFam" id="3.40.50.300:FF:000296">
    <property type="entry name" value="ATP-dependent DNA helicase RecQ"/>
    <property type="match status" value="1"/>
</dbReference>
<keyword evidence="5" id="KW-0547">Nucleotide-binding</keyword>
<dbReference type="InterPro" id="IPR004589">
    <property type="entry name" value="DNA_helicase_ATP-dep_RecQ"/>
</dbReference>
<dbReference type="InterPro" id="IPR029491">
    <property type="entry name" value="Helicase_HTH"/>
</dbReference>
<feature type="domain" description="Helicase ATP-binding" evidence="18">
    <location>
        <begin position="25"/>
        <end position="194"/>
    </location>
</feature>
<evidence type="ECO:0000256" key="6">
    <source>
        <dbReference type="ARBA" id="ARBA00022763"/>
    </source>
</evidence>
<dbReference type="NCBIfam" id="TIGR00614">
    <property type="entry name" value="recQ_fam"/>
    <property type="match status" value="1"/>
</dbReference>
<evidence type="ECO:0000313" key="21">
    <source>
        <dbReference type="Proteomes" id="UP000661691"/>
    </source>
</evidence>
<evidence type="ECO:0000259" key="19">
    <source>
        <dbReference type="PROSITE" id="PS51194"/>
    </source>
</evidence>
<dbReference type="Pfam" id="PF16124">
    <property type="entry name" value="RecQ_Zn_bind"/>
    <property type="match status" value="1"/>
</dbReference>
<comment type="similarity">
    <text evidence="3">Belongs to the helicase family. RecQ subfamily.</text>
</comment>
<dbReference type="EC" id="5.6.2.4" evidence="16"/>
<dbReference type="InterPro" id="IPR032284">
    <property type="entry name" value="RecQ_Zn-bd"/>
</dbReference>
<reference evidence="20" key="1">
    <citation type="submission" date="2020-09" db="EMBL/GenBank/DDBJ databases">
        <title>A novel bacterium of genus Hazenella, isolated from South China Sea.</title>
        <authorList>
            <person name="Huang H."/>
            <person name="Mo K."/>
            <person name="Hu Y."/>
        </authorList>
    </citation>
    <scope>NUCLEOTIDE SEQUENCE</scope>
    <source>
        <strain evidence="20">IB182357</strain>
    </source>
</reference>
<dbReference type="Gene3D" id="1.10.10.60">
    <property type="entry name" value="Homeodomain-like"/>
    <property type="match status" value="1"/>
</dbReference>
<keyword evidence="8 20" id="KW-0347">Helicase</keyword>
<comment type="cofactor">
    <cofactor evidence="2">
        <name>Zn(2+)</name>
        <dbReference type="ChEBI" id="CHEBI:29105"/>
    </cofactor>
</comment>
<organism evidence="20 21">
    <name type="scientific">Polycladospora coralii</name>
    <dbReference type="NCBI Taxonomy" id="2771432"/>
    <lineage>
        <taxon>Bacteria</taxon>
        <taxon>Bacillati</taxon>
        <taxon>Bacillota</taxon>
        <taxon>Bacilli</taxon>
        <taxon>Bacillales</taxon>
        <taxon>Thermoactinomycetaceae</taxon>
        <taxon>Polycladospora</taxon>
    </lineage>
</organism>
<dbReference type="GO" id="GO:0005524">
    <property type="term" value="F:ATP binding"/>
    <property type="evidence" value="ECO:0007669"/>
    <property type="project" value="UniProtKB-KW"/>
</dbReference>
<keyword evidence="6" id="KW-0227">DNA damage</keyword>
<dbReference type="Gene3D" id="3.40.50.300">
    <property type="entry name" value="P-loop containing nucleotide triphosphate hydrolases"/>
    <property type="match status" value="2"/>
</dbReference>
<dbReference type="GO" id="GO:0016787">
    <property type="term" value="F:hydrolase activity"/>
    <property type="evidence" value="ECO:0007669"/>
    <property type="project" value="UniProtKB-KW"/>
</dbReference>
<name>A0A926RUU9_9BACL</name>
<dbReference type="PANTHER" id="PTHR13710">
    <property type="entry name" value="DNA HELICASE RECQ FAMILY MEMBER"/>
    <property type="match status" value="1"/>
</dbReference>
<comment type="caution">
    <text evidence="20">The sequence shown here is derived from an EMBL/GenBank/DDBJ whole genome shotgun (WGS) entry which is preliminary data.</text>
</comment>
<dbReference type="GO" id="GO:0030894">
    <property type="term" value="C:replisome"/>
    <property type="evidence" value="ECO:0007669"/>
    <property type="project" value="TreeGrafter"/>
</dbReference>
<dbReference type="InterPro" id="IPR018982">
    <property type="entry name" value="RQC_domain"/>
</dbReference>
<dbReference type="Pfam" id="PF14493">
    <property type="entry name" value="HTH_40"/>
    <property type="match status" value="1"/>
</dbReference>
<dbReference type="SUPFAM" id="SSF47819">
    <property type="entry name" value="HRDC-like"/>
    <property type="match status" value="1"/>
</dbReference>
<dbReference type="GO" id="GO:0009432">
    <property type="term" value="P:SOS response"/>
    <property type="evidence" value="ECO:0007669"/>
    <property type="project" value="UniProtKB-UniRule"/>
</dbReference>
<sequence>MQQAEELLRTHFGYPRFRLGQRKIVESLLNGNHTLGIMPTGGGKSICYQIPAMMLPGVTIVISPLISLMKDQVDGLNQLGIPATYINSSLTPAEVAARISAIQRGEIKLLYIAPERLEAGNFQTLLDQLPVYLVTIDEAHCISQWGHDFRPSYRSMAKFIMALPRRPVIAALTATATLEVRQEIAELLDIPDQHVYTSSLLRHNLSFAIRHENQKERFIHAYLQEHRDQTGIIYCSTRKEVDQLTDSLTRQGVGCAAYHAGLSDHERNIAQEKFAFDQIQTIVATNAFGMGIDKSNVRFVIHHNIPANLESYYQEAGRAGRDGDESDCILLYAPQDIRTQRYLIEQSELIADRKKHELHKLVEMQKYAFTDRCLQQIIMFYFTKEEAPPCGKCANCKASNEVEQQDITVDAQKVFSCIKRMKENFGITTIAKVLKGSKSKRILEWKLNQLSTYGLLADRTEKEIQQLCQWFVSMGYLSIVHSASSMPIIKLTPLALEVLTGSEKVYQRITATTSPASISTVAHDALFNRLKEVRSQISLDTQLPPYMIFQDSTLREMVKWLPEDGEALLQLNGVTADKLKLYGQSVIEAILQYAHEHQLTCSTATDIVPSKPTKILSHVQSYQLYQAGKTIEQIATERGVSKVTIEDHLFRCGIEGYPINWDNFIPPEWEALIMEQIEKIGAQKLRPLKDALPPEVEYMSIKAAIAKHTLLAKEDKVKL</sequence>
<accession>A0A926RUU9</accession>
<dbReference type="GO" id="GO:0046872">
    <property type="term" value="F:metal ion binding"/>
    <property type="evidence" value="ECO:0007669"/>
    <property type="project" value="UniProtKB-KW"/>
</dbReference>
<evidence type="ECO:0000256" key="5">
    <source>
        <dbReference type="ARBA" id="ARBA00022741"/>
    </source>
</evidence>
<evidence type="ECO:0000256" key="16">
    <source>
        <dbReference type="NCBIfam" id="TIGR01389"/>
    </source>
</evidence>
<protein>
    <recommendedName>
        <fullName evidence="16">DNA helicase RecQ</fullName>
        <ecNumber evidence="16">5.6.2.4</ecNumber>
    </recommendedName>
</protein>
<evidence type="ECO:0000256" key="2">
    <source>
        <dbReference type="ARBA" id="ARBA00001947"/>
    </source>
</evidence>
<keyword evidence="10" id="KW-0067">ATP-binding</keyword>
<dbReference type="GO" id="GO:0006281">
    <property type="term" value="P:DNA repair"/>
    <property type="evidence" value="ECO:0007669"/>
    <property type="project" value="UniProtKB-KW"/>
</dbReference>
<evidence type="ECO:0000256" key="9">
    <source>
        <dbReference type="ARBA" id="ARBA00022833"/>
    </source>
</evidence>
<dbReference type="NCBIfam" id="TIGR01389">
    <property type="entry name" value="recQ"/>
    <property type="match status" value="1"/>
</dbReference>
<evidence type="ECO:0000259" key="18">
    <source>
        <dbReference type="PROSITE" id="PS51192"/>
    </source>
</evidence>
<dbReference type="Pfam" id="PF09382">
    <property type="entry name" value="RQC"/>
    <property type="match status" value="1"/>
</dbReference>
<evidence type="ECO:0000256" key="4">
    <source>
        <dbReference type="ARBA" id="ARBA00022723"/>
    </source>
</evidence>
<dbReference type="Pfam" id="PF00271">
    <property type="entry name" value="Helicase_C"/>
    <property type="match status" value="1"/>
</dbReference>
<evidence type="ECO:0000256" key="15">
    <source>
        <dbReference type="ARBA" id="ARBA00034617"/>
    </source>
</evidence>
<dbReference type="Pfam" id="PF00270">
    <property type="entry name" value="DEAD"/>
    <property type="match status" value="1"/>
</dbReference>
<dbReference type="InterPro" id="IPR010997">
    <property type="entry name" value="HRDC-like_sf"/>
</dbReference>
<dbReference type="SUPFAM" id="SSF52540">
    <property type="entry name" value="P-loop containing nucleoside triphosphate hydrolases"/>
    <property type="match status" value="1"/>
</dbReference>
<evidence type="ECO:0000256" key="7">
    <source>
        <dbReference type="ARBA" id="ARBA00022801"/>
    </source>
</evidence>
<dbReference type="GO" id="GO:0043138">
    <property type="term" value="F:3'-5' DNA helicase activity"/>
    <property type="evidence" value="ECO:0007669"/>
    <property type="project" value="UniProtKB-EC"/>
</dbReference>
<dbReference type="PROSITE" id="PS51194">
    <property type="entry name" value="HELICASE_CTER"/>
    <property type="match status" value="1"/>
</dbReference>
<dbReference type="AlphaFoldDB" id="A0A926RUU9"/>
<evidence type="ECO:0000313" key="20">
    <source>
        <dbReference type="EMBL" id="MBD1373037.1"/>
    </source>
</evidence>
<dbReference type="InterPro" id="IPR006293">
    <property type="entry name" value="DNA_helicase_ATP-dep_RecQ_bac"/>
</dbReference>
<dbReference type="PROSITE" id="PS50967">
    <property type="entry name" value="HRDC"/>
    <property type="match status" value="1"/>
</dbReference>
<dbReference type="SMART" id="SM00341">
    <property type="entry name" value="HRDC"/>
    <property type="match status" value="1"/>
</dbReference>
<dbReference type="SMART" id="SM00956">
    <property type="entry name" value="RQC"/>
    <property type="match status" value="1"/>
</dbReference>
<dbReference type="GO" id="GO:0006310">
    <property type="term" value="P:DNA recombination"/>
    <property type="evidence" value="ECO:0007669"/>
    <property type="project" value="UniProtKB-UniRule"/>
</dbReference>
<dbReference type="GO" id="GO:0006260">
    <property type="term" value="P:DNA replication"/>
    <property type="evidence" value="ECO:0007669"/>
    <property type="project" value="InterPro"/>
</dbReference>
<evidence type="ECO:0000256" key="12">
    <source>
        <dbReference type="ARBA" id="ARBA00023172"/>
    </source>
</evidence>
<dbReference type="GO" id="GO:0005737">
    <property type="term" value="C:cytoplasm"/>
    <property type="evidence" value="ECO:0007669"/>
    <property type="project" value="TreeGrafter"/>
</dbReference>
<dbReference type="SMART" id="SM00490">
    <property type="entry name" value="HELICc"/>
    <property type="match status" value="1"/>
</dbReference>
<evidence type="ECO:0000256" key="11">
    <source>
        <dbReference type="ARBA" id="ARBA00023125"/>
    </source>
</evidence>
<dbReference type="FunFam" id="3.40.50.300:FF:001456">
    <property type="entry name" value="ATP-dependent DNA helicase"/>
    <property type="match status" value="1"/>
</dbReference>
<evidence type="ECO:0000259" key="17">
    <source>
        <dbReference type="PROSITE" id="PS50967"/>
    </source>
</evidence>
<dbReference type="Proteomes" id="UP000661691">
    <property type="component" value="Unassembled WGS sequence"/>
</dbReference>
<evidence type="ECO:0000256" key="14">
    <source>
        <dbReference type="ARBA" id="ARBA00023235"/>
    </source>
</evidence>
<dbReference type="GO" id="GO:0003677">
    <property type="term" value="F:DNA binding"/>
    <property type="evidence" value="ECO:0007669"/>
    <property type="project" value="UniProtKB-KW"/>
</dbReference>
<evidence type="ECO:0000256" key="10">
    <source>
        <dbReference type="ARBA" id="ARBA00022840"/>
    </source>
</evidence>
<keyword evidence="7 20" id="KW-0378">Hydrolase</keyword>
<dbReference type="Pfam" id="PF00570">
    <property type="entry name" value="HRDC"/>
    <property type="match status" value="1"/>
</dbReference>
<dbReference type="SMART" id="SM00487">
    <property type="entry name" value="DEXDc"/>
    <property type="match status" value="1"/>
</dbReference>
<dbReference type="CDD" id="cd18794">
    <property type="entry name" value="SF2_C_RecQ"/>
    <property type="match status" value="1"/>
</dbReference>
<keyword evidence="11" id="KW-0238">DNA-binding</keyword>
<keyword evidence="21" id="KW-1185">Reference proteome</keyword>
<dbReference type="PROSITE" id="PS51192">
    <property type="entry name" value="HELICASE_ATP_BIND_1"/>
    <property type="match status" value="1"/>
</dbReference>
<keyword evidence="12" id="KW-0233">DNA recombination</keyword>
<comment type="cofactor">
    <cofactor evidence="1">
        <name>Mg(2+)</name>
        <dbReference type="ChEBI" id="CHEBI:18420"/>
    </cofactor>
</comment>
<dbReference type="InterPro" id="IPR036388">
    <property type="entry name" value="WH-like_DNA-bd_sf"/>
</dbReference>
<dbReference type="PANTHER" id="PTHR13710:SF105">
    <property type="entry name" value="ATP-DEPENDENT DNA HELICASE Q1"/>
    <property type="match status" value="1"/>
</dbReference>
<evidence type="ECO:0000256" key="3">
    <source>
        <dbReference type="ARBA" id="ARBA00005446"/>
    </source>
</evidence>
<dbReference type="InterPro" id="IPR002121">
    <property type="entry name" value="HRDC_dom"/>
</dbReference>
<feature type="domain" description="HRDC" evidence="17">
    <location>
        <begin position="520"/>
        <end position="600"/>
    </location>
</feature>
<dbReference type="InterPro" id="IPR011545">
    <property type="entry name" value="DEAD/DEAH_box_helicase_dom"/>
</dbReference>
<dbReference type="GO" id="GO:0009378">
    <property type="term" value="F:four-way junction helicase activity"/>
    <property type="evidence" value="ECO:0007669"/>
    <property type="project" value="TreeGrafter"/>
</dbReference>
<dbReference type="InterPro" id="IPR036390">
    <property type="entry name" value="WH_DNA-bd_sf"/>
</dbReference>
<evidence type="ECO:0000256" key="13">
    <source>
        <dbReference type="ARBA" id="ARBA00023204"/>
    </source>
</evidence>
<dbReference type="InterPro" id="IPR027417">
    <property type="entry name" value="P-loop_NTPase"/>
</dbReference>
<keyword evidence="13" id="KW-0234">DNA repair</keyword>
<dbReference type="GO" id="GO:0043590">
    <property type="term" value="C:bacterial nucleoid"/>
    <property type="evidence" value="ECO:0007669"/>
    <property type="project" value="TreeGrafter"/>
</dbReference>
<dbReference type="Gene3D" id="1.10.150.80">
    <property type="entry name" value="HRDC domain"/>
    <property type="match status" value="1"/>
</dbReference>
<dbReference type="SUPFAM" id="SSF46785">
    <property type="entry name" value="Winged helix' DNA-binding domain"/>
    <property type="match status" value="1"/>
</dbReference>
<comment type="catalytic activity">
    <reaction evidence="15">
        <text>Couples ATP hydrolysis with the unwinding of duplex DNA by translocating in the 3'-5' direction.</text>
        <dbReference type="EC" id="5.6.2.4"/>
    </reaction>
</comment>
<gene>
    <name evidence="20" type="primary">recQ</name>
    <name evidence="20" type="ORF">IC620_11790</name>
</gene>
<keyword evidence="9" id="KW-0862">Zinc</keyword>
<proteinExistence type="inferred from homology"/>
<dbReference type="Gene3D" id="1.10.10.10">
    <property type="entry name" value="Winged helix-like DNA-binding domain superfamily/Winged helix DNA-binding domain"/>
    <property type="match status" value="1"/>
</dbReference>